<evidence type="ECO:0000256" key="1">
    <source>
        <dbReference type="ARBA" id="ARBA00023002"/>
    </source>
</evidence>
<dbReference type="SUPFAM" id="SSF51735">
    <property type="entry name" value="NAD(P)-binding Rossmann-fold domains"/>
    <property type="match status" value="1"/>
</dbReference>
<reference evidence="5 6" key="1">
    <citation type="submission" date="2023-07" db="EMBL/GenBank/DDBJ databases">
        <title>Protaetiibacter sp. nov WY-16 isolated from soil.</title>
        <authorList>
            <person name="Liu B."/>
            <person name="Wan Y."/>
        </authorList>
    </citation>
    <scope>NUCLEOTIDE SEQUENCE [LARGE SCALE GENOMIC DNA]</scope>
    <source>
        <strain evidence="5 6">WY-16</strain>
    </source>
</reference>
<sequence>MASYKTLRVAAIGYAFMGKAHSQAWRNVAAYFDVPPVEQAVLVGRNAEHVAAAAARFGWAESATDWREVIQRDDIDIIDVCAPGNMHAEIAIAALEAGKHVVVEKPIANSVEEAERMLAAFEAASARGQHAIVNFNYRRVPAIEVARRLVADGRLGPLHHVRASYLQDWLNDPATPMSWRLRRETAGSGALGDLGSHIADLVQHVTGESIDAVSGGVTTFIGERPGGDSGDGGIKGTGGGALEKVTVDDAAWGTAHLSGGAVVQLEVTRLALGCKNAMTLEVYGERGSIRFDLENLNELWFFDGADGAGEQGFRRILVTEADHPWVGAWWPDGHIIGWEHTFVHQFAEFLNSIRDDTPSSPSFADGLRVQRVLAAIEESSRRSSQAVRVAE</sequence>
<dbReference type="Pfam" id="PF01408">
    <property type="entry name" value="GFO_IDH_MocA"/>
    <property type="match status" value="1"/>
</dbReference>
<feature type="domain" description="Gfo/Idh/MocA-like oxidoreductase N-terminal" evidence="3">
    <location>
        <begin position="7"/>
        <end position="126"/>
    </location>
</feature>
<dbReference type="InterPro" id="IPR036291">
    <property type="entry name" value="NAD(P)-bd_dom_sf"/>
</dbReference>
<evidence type="ECO:0000313" key="5">
    <source>
        <dbReference type="EMBL" id="MDO7880669.1"/>
    </source>
</evidence>
<organism evidence="5 6">
    <name type="scientific">Antiquaquibacter soli</name>
    <dbReference type="NCBI Taxonomy" id="3064523"/>
    <lineage>
        <taxon>Bacteria</taxon>
        <taxon>Bacillati</taxon>
        <taxon>Actinomycetota</taxon>
        <taxon>Actinomycetes</taxon>
        <taxon>Micrococcales</taxon>
        <taxon>Microbacteriaceae</taxon>
        <taxon>Antiquaquibacter</taxon>
    </lineage>
</organism>
<comment type="caution">
    <text evidence="5">The sequence shown here is derived from an EMBL/GenBank/DDBJ whole genome shotgun (WGS) entry which is preliminary data.</text>
</comment>
<gene>
    <name evidence="5" type="ORF">Q5716_00345</name>
</gene>
<protein>
    <submittedName>
        <fullName evidence="5">Gfo/Idh/MocA family oxidoreductase</fullName>
    </submittedName>
</protein>
<keyword evidence="1" id="KW-0560">Oxidoreductase</keyword>
<dbReference type="PANTHER" id="PTHR43818:SF11">
    <property type="entry name" value="BCDNA.GH03377"/>
    <property type="match status" value="1"/>
</dbReference>
<feature type="domain" description="GFO/IDH/MocA-like oxidoreductase" evidence="4">
    <location>
        <begin position="145"/>
        <end position="290"/>
    </location>
</feature>
<dbReference type="InterPro" id="IPR055170">
    <property type="entry name" value="GFO_IDH_MocA-like_dom"/>
</dbReference>
<name>A0ABT9BI22_9MICO</name>
<dbReference type="Gene3D" id="3.30.360.10">
    <property type="entry name" value="Dihydrodipicolinate Reductase, domain 2"/>
    <property type="match status" value="1"/>
</dbReference>
<dbReference type="Proteomes" id="UP001241072">
    <property type="component" value="Unassembled WGS sequence"/>
</dbReference>
<dbReference type="Gene3D" id="3.40.50.720">
    <property type="entry name" value="NAD(P)-binding Rossmann-like Domain"/>
    <property type="match status" value="1"/>
</dbReference>
<evidence type="ECO:0000259" key="4">
    <source>
        <dbReference type="Pfam" id="PF22725"/>
    </source>
</evidence>
<evidence type="ECO:0000259" key="3">
    <source>
        <dbReference type="Pfam" id="PF01408"/>
    </source>
</evidence>
<keyword evidence="2" id="KW-0520">NAD</keyword>
<proteinExistence type="predicted"/>
<dbReference type="Pfam" id="PF22725">
    <property type="entry name" value="GFO_IDH_MocA_C3"/>
    <property type="match status" value="1"/>
</dbReference>
<evidence type="ECO:0000313" key="6">
    <source>
        <dbReference type="Proteomes" id="UP001241072"/>
    </source>
</evidence>
<dbReference type="InterPro" id="IPR000683">
    <property type="entry name" value="Gfo/Idh/MocA-like_OxRdtase_N"/>
</dbReference>
<dbReference type="RefSeq" id="WP_305001100.1">
    <property type="nucleotide sequence ID" value="NZ_JAUQUB010000001.1"/>
</dbReference>
<dbReference type="InterPro" id="IPR050463">
    <property type="entry name" value="Gfo/Idh/MocA_oxidrdct_glycsds"/>
</dbReference>
<dbReference type="PANTHER" id="PTHR43818">
    <property type="entry name" value="BCDNA.GH03377"/>
    <property type="match status" value="1"/>
</dbReference>
<dbReference type="SUPFAM" id="SSF55347">
    <property type="entry name" value="Glyceraldehyde-3-phosphate dehydrogenase-like, C-terminal domain"/>
    <property type="match status" value="1"/>
</dbReference>
<keyword evidence="6" id="KW-1185">Reference proteome</keyword>
<dbReference type="EMBL" id="JAUQUB010000001">
    <property type="protein sequence ID" value="MDO7880669.1"/>
    <property type="molecule type" value="Genomic_DNA"/>
</dbReference>
<accession>A0ABT9BI22</accession>
<evidence type="ECO:0000256" key="2">
    <source>
        <dbReference type="ARBA" id="ARBA00023027"/>
    </source>
</evidence>